<dbReference type="InterPro" id="IPR016167">
    <property type="entry name" value="FAD-bd_PCMH_sub1"/>
</dbReference>
<dbReference type="Pfam" id="PF01565">
    <property type="entry name" value="FAD_binding_4"/>
    <property type="match status" value="1"/>
</dbReference>
<dbReference type="PANTHER" id="PTHR11748">
    <property type="entry name" value="D-LACTATE DEHYDROGENASE"/>
    <property type="match status" value="1"/>
</dbReference>
<evidence type="ECO:0000256" key="1">
    <source>
        <dbReference type="ARBA" id="ARBA00001974"/>
    </source>
</evidence>
<dbReference type="Gene3D" id="3.30.465.10">
    <property type="match status" value="1"/>
</dbReference>
<feature type="domain" description="FAD-binding PCMH-type" evidence="9">
    <location>
        <begin position="61"/>
        <end position="289"/>
    </location>
</feature>
<evidence type="ECO:0000256" key="5">
    <source>
        <dbReference type="ARBA" id="ARBA00023002"/>
    </source>
</evidence>
<evidence type="ECO:0000256" key="4">
    <source>
        <dbReference type="ARBA" id="ARBA00022827"/>
    </source>
</evidence>
<keyword evidence="7" id="KW-0411">Iron-sulfur</keyword>
<dbReference type="Pfam" id="PF02913">
    <property type="entry name" value="FAD-oxidase_C"/>
    <property type="match status" value="1"/>
</dbReference>
<dbReference type="PROSITE" id="PS00198">
    <property type="entry name" value="4FE4S_FER_1"/>
    <property type="match status" value="1"/>
</dbReference>
<accession>A0ABV4CMX7</accession>
<comment type="cofactor">
    <cofactor evidence="1">
        <name>FAD</name>
        <dbReference type="ChEBI" id="CHEBI:57692"/>
    </cofactor>
</comment>
<dbReference type="Gene3D" id="3.30.70.2740">
    <property type="match status" value="1"/>
</dbReference>
<dbReference type="PROSITE" id="PS51387">
    <property type="entry name" value="FAD_PCMH"/>
    <property type="match status" value="1"/>
</dbReference>
<dbReference type="InterPro" id="IPR017900">
    <property type="entry name" value="4Fe4S_Fe_S_CS"/>
</dbReference>
<evidence type="ECO:0000256" key="7">
    <source>
        <dbReference type="ARBA" id="ARBA00023014"/>
    </source>
</evidence>
<keyword evidence="2" id="KW-0285">Flavoprotein</keyword>
<keyword evidence="5" id="KW-0560">Oxidoreductase</keyword>
<dbReference type="Pfam" id="PF13183">
    <property type="entry name" value="Fer4_8"/>
    <property type="match status" value="1"/>
</dbReference>
<dbReference type="InterPro" id="IPR016169">
    <property type="entry name" value="FAD-bd_PCMH_sub2"/>
</dbReference>
<dbReference type="SUPFAM" id="SSF55103">
    <property type="entry name" value="FAD-linked oxidases, C-terminal domain"/>
    <property type="match status" value="1"/>
</dbReference>
<dbReference type="InterPro" id="IPR004113">
    <property type="entry name" value="FAD-bd_oxidored_4_C"/>
</dbReference>
<evidence type="ECO:0000313" key="11">
    <source>
        <dbReference type="Proteomes" id="UP001564626"/>
    </source>
</evidence>
<keyword evidence="11" id="KW-1185">Reference proteome</keyword>
<dbReference type="InterPro" id="IPR006094">
    <property type="entry name" value="Oxid_FAD_bind_N"/>
</dbReference>
<reference evidence="10 11" key="1">
    <citation type="submission" date="2024-08" db="EMBL/GenBank/DDBJ databases">
        <title>Genome mining of Saccharopolyspora cebuensis PGLac3 from Nigerian medicinal plant.</title>
        <authorList>
            <person name="Ezeobiora C.E."/>
            <person name="Igbokwe N.H."/>
            <person name="Amin D.H."/>
            <person name="Mendie U.E."/>
        </authorList>
    </citation>
    <scope>NUCLEOTIDE SEQUENCE [LARGE SCALE GENOMIC DNA]</scope>
    <source>
        <strain evidence="10 11">PGLac3</strain>
    </source>
</reference>
<keyword evidence="4" id="KW-0274">FAD</keyword>
<dbReference type="InterPro" id="IPR016164">
    <property type="entry name" value="FAD-linked_Oxase-like_C"/>
</dbReference>
<gene>
    <name evidence="10" type="ORF">AB8O55_20785</name>
</gene>
<dbReference type="RefSeq" id="WP_345361457.1">
    <property type="nucleotide sequence ID" value="NZ_BAABII010000005.1"/>
</dbReference>
<protein>
    <submittedName>
        <fullName evidence="10">FAD-binding and (Fe-S)-binding domain-containing protein</fullName>
    </submittedName>
</protein>
<evidence type="ECO:0000256" key="3">
    <source>
        <dbReference type="ARBA" id="ARBA00022723"/>
    </source>
</evidence>
<dbReference type="PROSITE" id="PS51379">
    <property type="entry name" value="4FE4S_FER_2"/>
    <property type="match status" value="1"/>
</dbReference>
<dbReference type="SUPFAM" id="SSF56176">
    <property type="entry name" value="FAD-binding/transporter-associated domain-like"/>
    <property type="match status" value="1"/>
</dbReference>
<dbReference type="InterPro" id="IPR017896">
    <property type="entry name" value="4Fe4S_Fe-S-bd"/>
</dbReference>
<dbReference type="EMBL" id="JBGEHV010000043">
    <property type="protein sequence ID" value="MEY8041853.1"/>
    <property type="molecule type" value="Genomic_DNA"/>
</dbReference>
<evidence type="ECO:0000259" key="9">
    <source>
        <dbReference type="PROSITE" id="PS51387"/>
    </source>
</evidence>
<keyword evidence="3" id="KW-0479">Metal-binding</keyword>
<name>A0ABV4CMX7_9PSEU</name>
<sequence length="988" mass="107797">MATQHTRGRGAADLRDGQTWSVTAHRVDTAALERDLRREVDGEVRFDAGSQGAYATDSSNYRQVPIGVVLPRTVEDGVRAVRVCREHGAPVLSRGGGTSLAGQGTNAAVVLDWSKYCHALISCDPERRTCVVEPGIVLDRLNAELSRHSLRFGPAPSTHSHCTLGGMIGNNSCGASAQAFGKTVDNVRRLEILTYDGLRCWVGPLSEQELTSVIERGGERGELHRRLREVRDRYRERIRAGYPDIPRRVSGYNLDSLALEDGMDVAALLVGSEGTLATVLHAELDLVPTMPHKALVVIGYPDVAAAADAATELRAHCDPLMLEAVGGELAHFIREEGMFPGSLRLLPRGSSWLYAQFGGQTREEADEQVRRLLSGIGKSEQDDDVAISDDPAREKRMLHAREAGLGATANPPDMPESWSGWEDSAVPPERLGDYLRDLLALFAEFGYERPALYGHFGHGCVHVRIPFRLKTEPGVLAFRRFLRRAADLVVSYGGSLSGEHGDGQARGELLVRMFGGDLVRAFGEVKDLFDPSDRMNPGKVVRPRRLDSDLRLGPDYRPRTDATFLGYPDDGGSFHQGVLRCVGIGNCRSSSGGVMCPSYRATGEEEHSTRGRARLLFEMLQGHADSPISDGWRSTAVHDALDLCLACKGCKSDCPTGVDMASYKAEFLAQHYRHRLRPVAHYSLGWLPALAQVAGLAPRAVNAALHTPGLGELAKRAAGVAPERDAPRFARWDFQHQWRRRGSAPPRPGDPNAVVLWPDTFTNHFDPRIGRAAVAVLEHAGFSVAVPEQPVCCGLTWVSTGQLGVAARVLRRTMRVLRPWIEAGTPVVGLEPSCTAVFRSDSRELLPHDEDAARLREQFHTLAELLTERSPGGWRPPELGADAVVQTHCHQHAVLGFDADRQAMRRAGIDADVLDSGCCGLAGDFGFQRGHYDVSMACAEHALLPALRRTDPGTLVLADGFSCRTQIAHGSDRRARHLAEVLAAEVHR</sequence>
<evidence type="ECO:0000259" key="8">
    <source>
        <dbReference type="PROSITE" id="PS51379"/>
    </source>
</evidence>
<keyword evidence="6" id="KW-0408">Iron</keyword>
<dbReference type="PANTHER" id="PTHR11748:SF119">
    <property type="entry name" value="D-2-HYDROXYGLUTARATE DEHYDROGENASE"/>
    <property type="match status" value="1"/>
</dbReference>
<dbReference type="SUPFAM" id="SSF46548">
    <property type="entry name" value="alpha-helical ferredoxin"/>
    <property type="match status" value="1"/>
</dbReference>
<dbReference type="InterPro" id="IPR016166">
    <property type="entry name" value="FAD-bd_PCMH"/>
</dbReference>
<dbReference type="Pfam" id="PF02754">
    <property type="entry name" value="CCG"/>
    <property type="match status" value="1"/>
</dbReference>
<dbReference type="Gene3D" id="3.30.43.10">
    <property type="entry name" value="Uridine Diphospho-n-acetylenolpyruvylglucosamine Reductase, domain 2"/>
    <property type="match status" value="1"/>
</dbReference>
<evidence type="ECO:0000256" key="2">
    <source>
        <dbReference type="ARBA" id="ARBA00022630"/>
    </source>
</evidence>
<organism evidence="10 11">
    <name type="scientific">Saccharopolyspora cebuensis</name>
    <dbReference type="NCBI Taxonomy" id="418759"/>
    <lineage>
        <taxon>Bacteria</taxon>
        <taxon>Bacillati</taxon>
        <taxon>Actinomycetota</taxon>
        <taxon>Actinomycetes</taxon>
        <taxon>Pseudonocardiales</taxon>
        <taxon>Pseudonocardiaceae</taxon>
        <taxon>Saccharopolyspora</taxon>
    </lineage>
</organism>
<dbReference type="Proteomes" id="UP001564626">
    <property type="component" value="Unassembled WGS sequence"/>
</dbReference>
<comment type="caution">
    <text evidence="10">The sequence shown here is derived from an EMBL/GenBank/DDBJ whole genome shotgun (WGS) entry which is preliminary data.</text>
</comment>
<evidence type="ECO:0000256" key="6">
    <source>
        <dbReference type="ARBA" id="ARBA00023004"/>
    </source>
</evidence>
<evidence type="ECO:0000313" key="10">
    <source>
        <dbReference type="EMBL" id="MEY8041853.1"/>
    </source>
</evidence>
<proteinExistence type="predicted"/>
<dbReference type="InterPro" id="IPR004017">
    <property type="entry name" value="Cys_rich_dom"/>
</dbReference>
<dbReference type="InterPro" id="IPR036318">
    <property type="entry name" value="FAD-bd_PCMH-like_sf"/>
</dbReference>
<feature type="domain" description="4Fe-4S ferredoxin-type" evidence="8">
    <location>
        <begin position="634"/>
        <end position="664"/>
    </location>
</feature>